<feature type="domain" description="Autotransporter" evidence="3">
    <location>
        <begin position="1469"/>
        <end position="1752"/>
    </location>
</feature>
<dbReference type="RefSeq" id="WP_367595597.1">
    <property type="nucleotide sequence ID" value="NZ_JBFMVT010000002.1"/>
</dbReference>
<reference evidence="4 5" key="1">
    <citation type="submission" date="2024-07" db="EMBL/GenBank/DDBJ databases">
        <authorList>
            <person name="Wang L."/>
        </authorList>
    </citation>
    <scope>NUCLEOTIDE SEQUENCE [LARGE SCALE GENOMIC DNA]</scope>
    <source>
        <strain evidence="4 5">WL359</strain>
    </source>
</reference>
<dbReference type="InterPro" id="IPR006315">
    <property type="entry name" value="OM_autotransptr_brl_dom"/>
</dbReference>
<dbReference type="Pfam" id="PF03797">
    <property type="entry name" value="Autotransporter"/>
    <property type="match status" value="1"/>
</dbReference>
<name>A0ABV3NVH0_9ENTR</name>
<evidence type="ECO:0000256" key="2">
    <source>
        <dbReference type="SAM" id="SignalP"/>
    </source>
</evidence>
<dbReference type="SUPFAM" id="SSF51126">
    <property type="entry name" value="Pectin lyase-like"/>
    <property type="match status" value="3"/>
</dbReference>
<dbReference type="Proteomes" id="UP001555342">
    <property type="component" value="Unassembled WGS sequence"/>
</dbReference>
<gene>
    <name evidence="4" type="ORF">AB1E22_12595</name>
</gene>
<accession>A0ABV3NVH0</accession>
<dbReference type="InterPro" id="IPR012332">
    <property type="entry name" value="Autotransporter_pectin_lyase_C"/>
</dbReference>
<keyword evidence="5" id="KW-1185">Reference proteome</keyword>
<dbReference type="CDD" id="cd01344">
    <property type="entry name" value="PL2_Passenger_AT"/>
    <property type="match status" value="1"/>
</dbReference>
<comment type="caution">
    <text evidence="4">The sequence shown here is derived from an EMBL/GenBank/DDBJ whole genome shotgun (WGS) entry which is preliminary data.</text>
</comment>
<dbReference type="Pfam" id="PF18883">
    <property type="entry name" value="AC_1"/>
    <property type="match status" value="1"/>
</dbReference>
<dbReference type="EMBL" id="JBFMVT010000002">
    <property type="protein sequence ID" value="MEW7313518.1"/>
    <property type="molecule type" value="Genomic_DNA"/>
</dbReference>
<evidence type="ECO:0000313" key="4">
    <source>
        <dbReference type="EMBL" id="MEW7313518.1"/>
    </source>
</evidence>
<dbReference type="InterPro" id="IPR013425">
    <property type="entry name" value="Autotrns_rpt"/>
</dbReference>
<protein>
    <submittedName>
        <fullName evidence="4">Autotransporter outer membrane beta-barrel domain-containing protein</fullName>
    </submittedName>
</protein>
<sequence>MFASDESHAWSKALLILAMCLSNEAFAATTIPSSTTTVNLQTLSSTDTSFVLPATGTIRTLQGDGIDADASRSWELLIQGVVNAADIGVNLAGNNNSLVNSGTIGSNGGIAILLNGAGNLITLNSGSVINGSIFSSGYKNALVLQGKGSIGGSIGGSNGFDTIDVVNDSWVLEDSVLLSDASDALLTIGKGSALTLPGTLSSKNNQTATALIESGGLLQIGNGGTSGEIHFPIINEGVLAFFRSDTVYELSTPISGNGILLLKGTEVSGESSYLLNSDNPAFTGNVIIAKGARLHVNNTNPAPKAHVLVLNGGTLWLGSTANFTTPILLEGNGWDESGGPYGSLRLDSSAIQAGSVELTGNARITAIFDNYSGTISGQISDGGKGYQIEKYGNGLITLSGDNTWSGGMLLSQGRLSVSADSNLGASSGTLIFNGGLLEMTGDFVSQRALAVNAPGGAIFSTGTNTFVGGSSGSGPLTLGSGTLVLAGNDTRTGNTIVYADSHLQIGSNDVNNAVQGTLSGNVLNNGTLTFNRSGESSYSGVLEGSGALIKQNSGLVDLTGAGSSQGSVAVNGGTLRFSPAGPFNVAGTLITAAGAQTSVSTGSQLNIQGAMTQQAGAALETSVDASQPAAIAPTIALNGALKVSGAPVSASSITAKTLTILHSTNASGISGDFSSLGFSNPADYLIVNGSKVNNDQDYNLGFGLTWFAGPAQGNGNFTLINPSDTFDMDIALTNQTPPFSSGWDGQTLTKAGAGTLILSQPNTYTGSTLVNGGTLQTNVQDAFASSGNVVVNSGATLNLNNFNQQANNLSGGGAVSLGNAALTVTNNSDSQFAGNISGNGSLVKNGAQTLTLAGNNTFAGGLAINAGTLIATSGAALGAGAVVNNTVLTLAFTTRSLVKNLLSGSGTLNKEGSGWAQLLKTGSSAGRVNVNSGVLNFGEGVTFTSNDDFNTAAGAVTRIDNGGALNVVNRFDLKGELAVVPGEMEPVVTANTVLLDSQSMLNIAGLTTDDELPEAQRFLQSFKVISTAAPGGISGDFSELHIGGSASPVDYATLTGYKDLLSQHYNVDIRLNWYAQHSSTPEIANGVFTLADAGESFRLGSLLIDQKPNPATAWDGKTLTKAGQGTLILAKHNQFTGPTLINGGTLQTAIDNALALSSEVNIASGATFALDGFDQNVNRISGNGDITLGDAQLSVNNNSGAVFGGTISGSGGLIKNGAGDLQFLANQAWTGSTAINSGSLTLGASPAAEVNLSSSQVNIASGSMLGGYGSIAGNVSNQGTIAVADAAPQFSEGAAGNLVIGGDLINAGQIIMASPVPASSLIINGNYQGNDGLLTLSTVLGDDNSATDKLIILGNSSGSTQVKINNAGGAGAATVNGIEIIHVAGQSNGIFTLNGRVVAGAYDYFLHQGLPGTPNGNWYLRSQLPEPPPNPPVPPAPQPEIVRPEAGSYLANKSAASNMFTQRLEDRAGRAENSTLWLRQIGTHTGAYDGSGQLKTTANSYMIQGGGELAQGSFFQDDRLGVGVMFGYGNAHSHTDSNRSGYSSKGSVDGYSSGVYGTWYQNAKSLEGTYVDSWLQYSWFKAQVKGDDLETENYHLNGFSGSLETGYRMGIYQGENSRVFLTPQAQIIWDGLQADSHTENNGTHVTYPDGNNLQSRLGLKLSRDGVSTKDKPSGKLFTTYVEANWLHNSDPATVALDNEKVGLSGTRNVGELKLGIEGKLSARLNVWGNVAQQMGGSGYSATSGVIGVDYRF</sequence>
<dbReference type="PROSITE" id="PS51208">
    <property type="entry name" value="AUTOTRANSPORTER"/>
    <property type="match status" value="1"/>
</dbReference>
<dbReference type="Gene3D" id="2.160.20.20">
    <property type="match status" value="3"/>
</dbReference>
<dbReference type="SUPFAM" id="SSF103515">
    <property type="entry name" value="Autotransporter"/>
    <property type="match status" value="1"/>
</dbReference>
<dbReference type="SMART" id="SM00869">
    <property type="entry name" value="Autotransporter"/>
    <property type="match status" value="1"/>
</dbReference>
<dbReference type="InterPro" id="IPR036709">
    <property type="entry name" value="Autotransporte_beta_dom_sf"/>
</dbReference>
<dbReference type="InterPro" id="IPR005546">
    <property type="entry name" value="Autotransporte_beta"/>
</dbReference>
<dbReference type="InterPro" id="IPR011050">
    <property type="entry name" value="Pectin_lyase_fold/virulence"/>
</dbReference>
<dbReference type="InterPro" id="IPR051551">
    <property type="entry name" value="Autotransporter_adhesion"/>
</dbReference>
<evidence type="ECO:0000256" key="1">
    <source>
        <dbReference type="ARBA" id="ARBA00022729"/>
    </source>
</evidence>
<keyword evidence="1 2" id="KW-0732">Signal</keyword>
<organism evidence="4 5">
    <name type="scientific">Buttiauxella gaviniae</name>
    <dbReference type="NCBI Taxonomy" id="82990"/>
    <lineage>
        <taxon>Bacteria</taxon>
        <taxon>Pseudomonadati</taxon>
        <taxon>Pseudomonadota</taxon>
        <taxon>Gammaproteobacteria</taxon>
        <taxon>Enterobacterales</taxon>
        <taxon>Enterobacteriaceae</taxon>
        <taxon>Buttiauxella</taxon>
    </lineage>
</organism>
<dbReference type="PANTHER" id="PTHR35037">
    <property type="entry name" value="C-TERMINAL REGION OF AIDA-LIKE PROTEIN"/>
    <property type="match status" value="1"/>
</dbReference>
<dbReference type="InterPro" id="IPR043990">
    <property type="entry name" value="AC_1"/>
</dbReference>
<evidence type="ECO:0000259" key="3">
    <source>
        <dbReference type="PROSITE" id="PS51208"/>
    </source>
</evidence>
<feature type="chain" id="PRO_5047537304" evidence="2">
    <location>
        <begin position="28"/>
        <end position="1752"/>
    </location>
</feature>
<dbReference type="Pfam" id="PF12951">
    <property type="entry name" value="PATR"/>
    <property type="match status" value="7"/>
</dbReference>
<dbReference type="Gene3D" id="2.40.128.130">
    <property type="entry name" value="Autotransporter beta-domain"/>
    <property type="match status" value="1"/>
</dbReference>
<dbReference type="NCBIfam" id="TIGR02601">
    <property type="entry name" value="autotrns_rpt"/>
    <property type="match status" value="5"/>
</dbReference>
<evidence type="ECO:0000313" key="5">
    <source>
        <dbReference type="Proteomes" id="UP001555342"/>
    </source>
</evidence>
<proteinExistence type="predicted"/>
<dbReference type="PANTHER" id="PTHR35037:SF3">
    <property type="entry name" value="C-TERMINAL REGION OF AIDA-LIKE PROTEIN"/>
    <property type="match status" value="1"/>
</dbReference>
<dbReference type="NCBIfam" id="TIGR01414">
    <property type="entry name" value="autotrans_barl"/>
    <property type="match status" value="1"/>
</dbReference>
<feature type="signal peptide" evidence="2">
    <location>
        <begin position="1"/>
        <end position="27"/>
    </location>
</feature>